<reference evidence="2" key="1">
    <citation type="submission" date="2023-07" db="EMBL/GenBank/DDBJ databases">
        <title>A chromosome-level genome assembly of Lolium multiflorum.</title>
        <authorList>
            <person name="Chen Y."/>
            <person name="Copetti D."/>
            <person name="Kolliker R."/>
            <person name="Studer B."/>
        </authorList>
    </citation>
    <scope>NUCLEOTIDE SEQUENCE</scope>
    <source>
        <strain evidence="2">02402/16</strain>
        <tissue evidence="2">Leaf</tissue>
    </source>
</reference>
<feature type="region of interest" description="Disordered" evidence="1">
    <location>
        <begin position="1"/>
        <end position="84"/>
    </location>
</feature>
<gene>
    <name evidence="2" type="ORF">QYE76_029614</name>
</gene>
<dbReference type="AlphaFoldDB" id="A0AAD8QN50"/>
<name>A0AAD8QN50_LOLMU</name>
<feature type="compositionally biased region" description="Polar residues" evidence="1">
    <location>
        <begin position="75"/>
        <end position="84"/>
    </location>
</feature>
<evidence type="ECO:0000256" key="1">
    <source>
        <dbReference type="SAM" id="MobiDB-lite"/>
    </source>
</evidence>
<comment type="caution">
    <text evidence="2">The sequence shown here is derived from an EMBL/GenBank/DDBJ whole genome shotgun (WGS) entry which is preliminary data.</text>
</comment>
<evidence type="ECO:0000313" key="2">
    <source>
        <dbReference type="EMBL" id="KAK1605941.1"/>
    </source>
</evidence>
<dbReference type="EMBL" id="JAUUTY010000007">
    <property type="protein sequence ID" value="KAK1605941.1"/>
    <property type="molecule type" value="Genomic_DNA"/>
</dbReference>
<dbReference type="Proteomes" id="UP001231189">
    <property type="component" value="Unassembled WGS sequence"/>
</dbReference>
<accession>A0AAD8QN50</accession>
<keyword evidence="3" id="KW-1185">Reference proteome</keyword>
<evidence type="ECO:0000313" key="3">
    <source>
        <dbReference type="Proteomes" id="UP001231189"/>
    </source>
</evidence>
<sequence>MRADGRPPLQRAPSLTWVPRRRCSSSHAQPPGRRTRQHHQAVVAAPLPDGWPEPPHPGSLAAGQALAPATGSPVVPSQNICSQR</sequence>
<organism evidence="2 3">
    <name type="scientific">Lolium multiflorum</name>
    <name type="common">Italian ryegrass</name>
    <name type="synonym">Lolium perenne subsp. multiflorum</name>
    <dbReference type="NCBI Taxonomy" id="4521"/>
    <lineage>
        <taxon>Eukaryota</taxon>
        <taxon>Viridiplantae</taxon>
        <taxon>Streptophyta</taxon>
        <taxon>Embryophyta</taxon>
        <taxon>Tracheophyta</taxon>
        <taxon>Spermatophyta</taxon>
        <taxon>Magnoliopsida</taxon>
        <taxon>Liliopsida</taxon>
        <taxon>Poales</taxon>
        <taxon>Poaceae</taxon>
        <taxon>BOP clade</taxon>
        <taxon>Pooideae</taxon>
        <taxon>Poodae</taxon>
        <taxon>Poeae</taxon>
        <taxon>Poeae Chloroplast Group 2 (Poeae type)</taxon>
        <taxon>Loliodinae</taxon>
        <taxon>Loliinae</taxon>
        <taxon>Lolium</taxon>
    </lineage>
</organism>
<proteinExistence type="predicted"/>
<protein>
    <submittedName>
        <fullName evidence="2">Uncharacterized protein</fullName>
    </submittedName>
</protein>